<dbReference type="PANTHER" id="PTHR34354:SF1">
    <property type="entry name" value="NADPH-DEPENDENT 7-CYANO-7-DEAZAGUANINE REDUCTASE"/>
    <property type="match status" value="1"/>
</dbReference>
<keyword evidence="7" id="KW-1185">Reference proteome</keyword>
<dbReference type="Pfam" id="PF14489">
    <property type="entry name" value="QueF"/>
    <property type="match status" value="1"/>
</dbReference>
<keyword evidence="3 5" id="KW-0521">NADP</keyword>
<gene>
    <name evidence="5 6" type="primary">queF</name>
    <name evidence="6" type="ORF">dnm_062060</name>
</gene>
<dbReference type="HAMAP" id="MF_00818">
    <property type="entry name" value="QueF_type1"/>
    <property type="match status" value="1"/>
</dbReference>
<comment type="pathway">
    <text evidence="5">tRNA modification; tRNA-queuosine biosynthesis.</text>
</comment>
<keyword evidence="2 5" id="KW-0671">Queuosine biosynthesis</keyword>
<evidence type="ECO:0000313" key="7">
    <source>
        <dbReference type="Proteomes" id="UP000663722"/>
    </source>
</evidence>
<feature type="binding site" evidence="5">
    <location>
        <begin position="91"/>
        <end position="92"/>
    </location>
    <ligand>
        <name>substrate</name>
    </ligand>
</feature>
<comment type="similarity">
    <text evidence="5">Belongs to the GTP cyclohydrolase I family. QueF type 1 subfamily.</text>
</comment>
<evidence type="ECO:0000256" key="3">
    <source>
        <dbReference type="ARBA" id="ARBA00022857"/>
    </source>
</evidence>
<dbReference type="InterPro" id="IPR050084">
    <property type="entry name" value="NADPH_dep_7-cyano-7-deazaG_red"/>
</dbReference>
<dbReference type="PIRSF" id="PIRSF027377">
    <property type="entry name" value="Nitrile_oxidored_QueF"/>
    <property type="match status" value="1"/>
</dbReference>
<reference evidence="6" key="1">
    <citation type="journal article" date="2021" name="Microb. Physiol.">
        <title>Proteogenomic Insights into the Physiology of Marine, Sulfate-Reducing, Filamentous Desulfonema limicola and Desulfonema magnum.</title>
        <authorList>
            <person name="Schnaars V."/>
            <person name="Wohlbrand L."/>
            <person name="Scheve S."/>
            <person name="Hinrichs C."/>
            <person name="Reinhardt R."/>
            <person name="Rabus R."/>
        </authorList>
    </citation>
    <scope>NUCLEOTIDE SEQUENCE</scope>
    <source>
        <strain evidence="6">4be13</strain>
    </source>
</reference>
<evidence type="ECO:0000256" key="4">
    <source>
        <dbReference type="ARBA" id="ARBA00023002"/>
    </source>
</evidence>
<dbReference type="Gene3D" id="3.30.1130.10">
    <property type="match status" value="1"/>
</dbReference>
<dbReference type="GO" id="GO:0005737">
    <property type="term" value="C:cytoplasm"/>
    <property type="evidence" value="ECO:0007669"/>
    <property type="project" value="UniProtKB-SubCell"/>
</dbReference>
<protein>
    <recommendedName>
        <fullName evidence="5">NADPH-dependent 7-cyano-7-deazaguanine reductase</fullName>
        <ecNumber evidence="5">1.7.1.13</ecNumber>
    </recommendedName>
    <alternativeName>
        <fullName evidence="5">7-cyano-7-carbaguanine reductase</fullName>
    </alternativeName>
    <alternativeName>
        <fullName evidence="5">NADPH-dependent nitrile oxidoreductase</fullName>
    </alternativeName>
    <alternativeName>
        <fullName evidence="5">PreQ(0) reductase</fullName>
    </alternativeName>
</protein>
<proteinExistence type="inferred from homology"/>
<dbReference type="GO" id="GO:0033739">
    <property type="term" value="F:preQ1 synthase activity"/>
    <property type="evidence" value="ECO:0007669"/>
    <property type="project" value="UniProtKB-UniRule"/>
</dbReference>
<evidence type="ECO:0000313" key="6">
    <source>
        <dbReference type="EMBL" id="QTA90145.1"/>
    </source>
</evidence>
<keyword evidence="4 5" id="KW-0560">Oxidoreductase</keyword>
<keyword evidence="1 5" id="KW-0963">Cytoplasm</keyword>
<dbReference type="KEGG" id="dmm:dnm_062060"/>
<feature type="binding site" evidence="5">
    <location>
        <begin position="72"/>
        <end position="74"/>
    </location>
    <ligand>
        <name>substrate</name>
    </ligand>
</feature>
<sequence length="131" mass="15110">MSEPSKNKLPYNTHKQNNVSKDILEAIPYEYEGRRNIDITIQQPEFTSVCPMTGLPDFGNIIIKYRPAKKIVELKSLKFYLLQYRNIGIFYEHVVNRILDDLVAVLDPRRMEVTGDFTARGGISTRVTAVY</sequence>
<dbReference type="InterPro" id="IPR016856">
    <property type="entry name" value="QueF_type1"/>
</dbReference>
<comment type="function">
    <text evidence="5">Catalyzes the NADPH-dependent reduction of 7-cyano-7-deazaguanine (preQ0) to 7-aminomethyl-7-deazaguanine (preQ1).</text>
</comment>
<feature type="active site" description="Proton donor" evidence="5">
    <location>
        <position position="57"/>
    </location>
</feature>
<dbReference type="AlphaFoldDB" id="A0A975BSA0"/>
<comment type="catalytic activity">
    <reaction evidence="5">
        <text>7-aminomethyl-7-carbaguanine + 2 NADP(+) = 7-cyano-7-carbaguanine + 2 NADPH + 3 H(+)</text>
        <dbReference type="Rhea" id="RHEA:13409"/>
        <dbReference type="ChEBI" id="CHEBI:15378"/>
        <dbReference type="ChEBI" id="CHEBI:45075"/>
        <dbReference type="ChEBI" id="CHEBI:57783"/>
        <dbReference type="ChEBI" id="CHEBI:58349"/>
        <dbReference type="ChEBI" id="CHEBI:58703"/>
        <dbReference type="EC" id="1.7.1.13"/>
    </reaction>
</comment>
<comment type="subcellular location">
    <subcellularLocation>
        <location evidence="5">Cytoplasm</location>
    </subcellularLocation>
</comment>
<dbReference type="Proteomes" id="UP000663722">
    <property type="component" value="Chromosome"/>
</dbReference>
<dbReference type="GO" id="GO:0008616">
    <property type="term" value="P:tRNA queuosine(34) biosynthetic process"/>
    <property type="evidence" value="ECO:0007669"/>
    <property type="project" value="UniProtKB-UniRule"/>
</dbReference>
<feature type="active site" description="Thioimide intermediate" evidence="5">
    <location>
        <position position="50"/>
    </location>
</feature>
<name>A0A975BSA0_9BACT</name>
<evidence type="ECO:0000256" key="5">
    <source>
        <dbReference type="HAMAP-Rule" id="MF_00818"/>
    </source>
</evidence>
<accession>A0A975BSA0</accession>
<dbReference type="EMBL" id="CP061800">
    <property type="protein sequence ID" value="QTA90145.1"/>
    <property type="molecule type" value="Genomic_DNA"/>
</dbReference>
<evidence type="ECO:0000256" key="1">
    <source>
        <dbReference type="ARBA" id="ARBA00022490"/>
    </source>
</evidence>
<dbReference type="InterPro" id="IPR029500">
    <property type="entry name" value="QueF"/>
</dbReference>
<organism evidence="6 7">
    <name type="scientific">Desulfonema magnum</name>
    <dbReference type="NCBI Taxonomy" id="45655"/>
    <lineage>
        <taxon>Bacteria</taxon>
        <taxon>Pseudomonadati</taxon>
        <taxon>Thermodesulfobacteriota</taxon>
        <taxon>Desulfobacteria</taxon>
        <taxon>Desulfobacterales</taxon>
        <taxon>Desulfococcaceae</taxon>
        <taxon>Desulfonema</taxon>
    </lineage>
</organism>
<evidence type="ECO:0000256" key="2">
    <source>
        <dbReference type="ARBA" id="ARBA00022785"/>
    </source>
</evidence>
<dbReference type="PANTHER" id="PTHR34354">
    <property type="entry name" value="NADPH-DEPENDENT 7-CYANO-7-DEAZAGUANINE REDUCTASE"/>
    <property type="match status" value="1"/>
</dbReference>
<dbReference type="NCBIfam" id="TIGR03139">
    <property type="entry name" value="QueF-II"/>
    <property type="match status" value="1"/>
</dbReference>
<dbReference type="InterPro" id="IPR043133">
    <property type="entry name" value="GTP-CH-I_C/QueF"/>
</dbReference>
<dbReference type="EC" id="1.7.1.13" evidence="5"/>
<dbReference type="SUPFAM" id="SSF55620">
    <property type="entry name" value="Tetrahydrobiopterin biosynthesis enzymes-like"/>
    <property type="match status" value="1"/>
</dbReference>